<keyword evidence="1" id="KW-0456">Lyase</keyword>
<gene>
    <name evidence="1" type="ORF">FH759_05490</name>
</gene>
<evidence type="ECO:0000313" key="2">
    <source>
        <dbReference type="Proteomes" id="UP000483078"/>
    </source>
</evidence>
<sequence>MGLPGFVEGYGTVHPWCAETEAPARTVIPARRAAGRARVLPDLDAALSAAGVRDGMCLSFHHHLRNGDAVLNAVMAAVAQAGLGDMVLAPSSVFPVHAPLADHMARGVAVGLRTGYVSGPVAAALAQGALARPAVLGTHGARARDIETGRASIDVAFIAAAMADRAGNLTGAEGPAAFGPVGYGRVDAARARVVVAVTDCLVDRLPCAPDIPAEQVDFIVPLARIGDAGGIASGTTRIAGDEGGGRIADMAASLIEASGVLRSGMSFQTGAGGISLAVARRLGRRMAACGVVGGFASGGITAPLVALHRAGLLRELRDVQAFDLQAVKSYRRDAGHVGMSASDYANPQRGDAVVNQLDAVILGAAEVDLGFNVNVTTGGDGVILGGSGGHADCAAGAGLCVIVTRMSARGGRARIVERVRTRTTPGCCVDAVVSEAGIAINPARADLCARAKAAGLPVVTLEQMRAQGPSGAARVDSDDAGPVVAVCEYRDGRVIDVIRAGEGRP</sequence>
<organism evidence="1 2">
    <name type="scientific">Sediminimonas qiaohouensis</name>
    <dbReference type="NCBI Taxonomy" id="552061"/>
    <lineage>
        <taxon>Bacteria</taxon>
        <taxon>Pseudomonadati</taxon>
        <taxon>Pseudomonadota</taxon>
        <taxon>Alphaproteobacteria</taxon>
        <taxon>Rhodobacterales</taxon>
        <taxon>Roseobacteraceae</taxon>
        <taxon>Sediminimonas</taxon>
    </lineage>
</organism>
<dbReference type="PANTHER" id="PTHR40596">
    <property type="entry name" value="CITRATE LYASE ALPHA CHAIN"/>
    <property type="match status" value="1"/>
</dbReference>
<reference evidence="1 2" key="1">
    <citation type="submission" date="2019-06" db="EMBL/GenBank/DDBJ databases">
        <title>Enrichment of Autotrophic Halophilic Microorganisms from Red Sea Brine Pool Using Microbial Electrosynthesis System.</title>
        <authorList>
            <person name="Alqahtani M.F."/>
            <person name="Bajracharya S."/>
            <person name="Katuri K.P."/>
            <person name="Ali M."/>
            <person name="Saikaly P.E."/>
        </authorList>
    </citation>
    <scope>NUCLEOTIDE SEQUENCE [LARGE SCALE GENOMIC DNA]</scope>
    <source>
        <strain evidence="1">MES6</strain>
    </source>
</reference>
<protein>
    <submittedName>
        <fullName evidence="1">Citrate lyase subunit alpha</fullName>
    </submittedName>
</protein>
<dbReference type="GO" id="GO:0005737">
    <property type="term" value="C:cytoplasm"/>
    <property type="evidence" value="ECO:0007669"/>
    <property type="project" value="InterPro"/>
</dbReference>
<name>A0A7C9L7C4_9RHOB</name>
<accession>A0A7C9L7C4</accession>
<dbReference type="GO" id="GO:0009346">
    <property type="term" value="C:ATP-independent citrate lyase complex"/>
    <property type="evidence" value="ECO:0007669"/>
    <property type="project" value="InterPro"/>
</dbReference>
<dbReference type="SUPFAM" id="SSF100950">
    <property type="entry name" value="NagB/RpiA/CoA transferase-like"/>
    <property type="match status" value="2"/>
</dbReference>
<dbReference type="GO" id="GO:0008814">
    <property type="term" value="F:citrate CoA-transferase activity"/>
    <property type="evidence" value="ECO:0007669"/>
    <property type="project" value="InterPro"/>
</dbReference>
<dbReference type="GO" id="GO:0016829">
    <property type="term" value="F:lyase activity"/>
    <property type="evidence" value="ECO:0007669"/>
    <property type="project" value="UniProtKB-KW"/>
</dbReference>
<dbReference type="Gene3D" id="3.40.1080.10">
    <property type="entry name" value="Glutaconate Coenzyme A-transferase"/>
    <property type="match status" value="2"/>
</dbReference>
<dbReference type="EMBL" id="VENJ01000006">
    <property type="protein sequence ID" value="MTJ04135.1"/>
    <property type="molecule type" value="Genomic_DNA"/>
</dbReference>
<dbReference type="AlphaFoldDB" id="A0A7C9L7C4"/>
<dbReference type="InterPro" id="IPR037171">
    <property type="entry name" value="NagB/RpiA_transferase-like"/>
</dbReference>
<dbReference type="Proteomes" id="UP000483078">
    <property type="component" value="Unassembled WGS sequence"/>
</dbReference>
<comment type="caution">
    <text evidence="1">The sequence shown here is derived from an EMBL/GenBank/DDBJ whole genome shotgun (WGS) entry which is preliminary data.</text>
</comment>
<dbReference type="PANTHER" id="PTHR40596:SF1">
    <property type="entry name" value="CITRATE LYASE ALPHA CHAIN"/>
    <property type="match status" value="1"/>
</dbReference>
<proteinExistence type="predicted"/>
<evidence type="ECO:0000313" key="1">
    <source>
        <dbReference type="EMBL" id="MTJ04135.1"/>
    </source>
</evidence>
<dbReference type="InterPro" id="IPR006472">
    <property type="entry name" value="Citrate_lyase_asu"/>
</dbReference>
<dbReference type="Pfam" id="PF04223">
    <property type="entry name" value="CitF"/>
    <property type="match status" value="1"/>
</dbReference>
<dbReference type="GO" id="GO:0006084">
    <property type="term" value="P:acetyl-CoA metabolic process"/>
    <property type="evidence" value="ECO:0007669"/>
    <property type="project" value="InterPro"/>
</dbReference>